<evidence type="ECO:0000313" key="2">
    <source>
        <dbReference type="EMBL" id="MFC6591720.1"/>
    </source>
</evidence>
<evidence type="ECO:0000313" key="3">
    <source>
        <dbReference type="Proteomes" id="UP001596297"/>
    </source>
</evidence>
<sequence>MTLAPESKAQRLRRPERLARLECPRVLAALAPLPPRVLDIGTGSGVFAEQFLAAGAREVSGMDLDAELIDAARQWVPGAAFSVAGAEHLPFTDGSFGLAFMGLVLHESPDPLAALREARRVAERLAVLEWAYRQEEGGPPLERRFPPERLLNLAQAAGWGRGRVEALTEFSLYLFPA</sequence>
<keyword evidence="3" id="KW-1185">Reference proteome</keyword>
<accession>A0ABW1YBM8</accession>
<keyword evidence="2" id="KW-0808">Transferase</keyword>
<dbReference type="GO" id="GO:0008168">
    <property type="term" value="F:methyltransferase activity"/>
    <property type="evidence" value="ECO:0007669"/>
    <property type="project" value="UniProtKB-KW"/>
</dbReference>
<proteinExistence type="predicted"/>
<dbReference type="InterPro" id="IPR029063">
    <property type="entry name" value="SAM-dependent_MTases_sf"/>
</dbReference>
<reference evidence="3" key="1">
    <citation type="journal article" date="2019" name="Int. J. Syst. Evol. Microbiol.">
        <title>The Global Catalogue of Microorganisms (GCM) 10K type strain sequencing project: providing services to taxonomists for standard genome sequencing and annotation.</title>
        <authorList>
            <consortium name="The Broad Institute Genomics Platform"/>
            <consortium name="The Broad Institute Genome Sequencing Center for Infectious Disease"/>
            <person name="Wu L."/>
            <person name="Ma J."/>
        </authorList>
    </citation>
    <scope>NUCLEOTIDE SEQUENCE [LARGE SCALE GENOMIC DNA]</scope>
    <source>
        <strain evidence="3">CGMCC 1.15772</strain>
    </source>
</reference>
<dbReference type="GO" id="GO:0032259">
    <property type="term" value="P:methylation"/>
    <property type="evidence" value="ECO:0007669"/>
    <property type="project" value="UniProtKB-KW"/>
</dbReference>
<keyword evidence="2" id="KW-0489">Methyltransferase</keyword>
<organism evidence="2 3">
    <name type="scientific">Deinococcus lacus</name>
    <dbReference type="NCBI Taxonomy" id="392561"/>
    <lineage>
        <taxon>Bacteria</taxon>
        <taxon>Thermotogati</taxon>
        <taxon>Deinococcota</taxon>
        <taxon>Deinococci</taxon>
        <taxon>Deinococcales</taxon>
        <taxon>Deinococcaceae</taxon>
        <taxon>Deinococcus</taxon>
    </lineage>
</organism>
<dbReference type="EMBL" id="JBHSWD010000001">
    <property type="protein sequence ID" value="MFC6591720.1"/>
    <property type="molecule type" value="Genomic_DNA"/>
</dbReference>
<name>A0ABW1YBM8_9DEIO</name>
<dbReference type="CDD" id="cd02440">
    <property type="entry name" value="AdoMet_MTases"/>
    <property type="match status" value="1"/>
</dbReference>
<dbReference type="EC" id="2.1.1.-" evidence="2"/>
<dbReference type="Gene3D" id="3.40.50.150">
    <property type="entry name" value="Vaccinia Virus protein VP39"/>
    <property type="match status" value="1"/>
</dbReference>
<gene>
    <name evidence="2" type="ORF">ACFP81_06640</name>
</gene>
<dbReference type="PANTHER" id="PTHR43591">
    <property type="entry name" value="METHYLTRANSFERASE"/>
    <property type="match status" value="1"/>
</dbReference>
<dbReference type="RefSeq" id="WP_380082727.1">
    <property type="nucleotide sequence ID" value="NZ_JBHSWD010000001.1"/>
</dbReference>
<feature type="domain" description="Methyltransferase type 11" evidence="1">
    <location>
        <begin position="38"/>
        <end position="122"/>
    </location>
</feature>
<protein>
    <submittedName>
        <fullName evidence="2">Class I SAM-dependent methyltransferase</fullName>
        <ecNumber evidence="2">2.1.1.-</ecNumber>
    </submittedName>
</protein>
<comment type="caution">
    <text evidence="2">The sequence shown here is derived from an EMBL/GenBank/DDBJ whole genome shotgun (WGS) entry which is preliminary data.</text>
</comment>
<dbReference type="InterPro" id="IPR013216">
    <property type="entry name" value="Methyltransf_11"/>
</dbReference>
<dbReference type="SUPFAM" id="SSF53335">
    <property type="entry name" value="S-adenosyl-L-methionine-dependent methyltransferases"/>
    <property type="match status" value="1"/>
</dbReference>
<dbReference type="Pfam" id="PF08241">
    <property type="entry name" value="Methyltransf_11"/>
    <property type="match status" value="1"/>
</dbReference>
<dbReference type="Proteomes" id="UP001596297">
    <property type="component" value="Unassembled WGS sequence"/>
</dbReference>
<evidence type="ECO:0000259" key="1">
    <source>
        <dbReference type="Pfam" id="PF08241"/>
    </source>
</evidence>